<proteinExistence type="inferred from homology"/>
<gene>
    <name evidence="8" type="ORF">A4A49_40542</name>
</gene>
<keyword evidence="3" id="KW-0808">Transferase</keyword>
<comment type="subcellular location">
    <subcellularLocation>
        <location evidence="1">Golgi apparatus membrane</location>
        <topology evidence="1">Single-pass type II membrane protein</topology>
    </subcellularLocation>
</comment>
<reference evidence="8" key="1">
    <citation type="submission" date="2016-11" db="EMBL/GenBank/DDBJ databases">
        <title>The genome of Nicotiana attenuata.</title>
        <authorList>
            <person name="Xu S."/>
            <person name="Brockmoeller T."/>
            <person name="Gaquerel E."/>
            <person name="Navarro A."/>
            <person name="Kuhl H."/>
            <person name="Gase K."/>
            <person name="Ling Z."/>
            <person name="Zhou W."/>
            <person name="Kreitzer C."/>
            <person name="Stanke M."/>
            <person name="Tang H."/>
            <person name="Lyons E."/>
            <person name="Pandey P."/>
            <person name="Pandey S.P."/>
            <person name="Timmermann B."/>
            <person name="Baldwin I.T."/>
        </authorList>
    </citation>
    <scope>NUCLEOTIDE SEQUENCE [LARGE SCALE GENOMIC DNA]</scope>
    <source>
        <strain evidence="8">UT</strain>
    </source>
</reference>
<comment type="similarity">
    <text evidence="2">Belongs to the glycosyltransferase 47 family.</text>
</comment>
<dbReference type="Gramene" id="OIT26912">
    <property type="protein sequence ID" value="OIT26912"/>
    <property type="gene ID" value="A4A49_40542"/>
</dbReference>
<keyword evidence="4" id="KW-0735">Signal-anchor</keyword>
<dbReference type="GO" id="GO:0016757">
    <property type="term" value="F:glycosyltransferase activity"/>
    <property type="evidence" value="ECO:0007669"/>
    <property type="project" value="UniProtKB-KW"/>
</dbReference>
<dbReference type="STRING" id="49451.A0A1J6KPZ8"/>
<dbReference type="GO" id="GO:0000139">
    <property type="term" value="C:Golgi membrane"/>
    <property type="evidence" value="ECO:0007669"/>
    <property type="project" value="UniProtKB-SubCell"/>
</dbReference>
<keyword evidence="4" id="KW-0812">Transmembrane</keyword>
<sequence>MAWSSTSLKLLWFILPLLLVAGFVVVTGPQASIYNWLPFSHYLRTLNNGSSTSTLVNQKDDAPNVTFSSVAQKRCSKLEKLEAGLAKARAAILKENKNWNNQTEDEYIPHGPMYLNATAFHRSYLEMEKKFKVYVYKEGEPPVFHFGPCKHTYAIEGYFIHAMEISKFRTSDPNKAHVYFLPMSVTMLTQFIYVRDSHEWGLMKNTALDYVNVISNKYPYWNRSLGADHFILACHDWGPEISFAIPYLYKNSIRALCNANTSEKFNPTKDVPIPEIHLPYGTTEGLLGGPPPSERPVLVFFAGGLHGPIRPILLQHWENKDKDVQIHKYLPKGISYYDMIKKSKYCICPSGYEVASPRMVEGIYMGCVPVLIKDNYVIPFSDVLNWNTFSVIIPVKDIPNLKKILLDIPQEKYLEMQKRGIQIRKHFEVNSPPKRYDVFHMILHSIWLRRLNVRIRDVDES</sequence>
<organism evidence="8 9">
    <name type="scientific">Nicotiana attenuata</name>
    <name type="common">Coyote tobacco</name>
    <dbReference type="NCBI Taxonomy" id="49451"/>
    <lineage>
        <taxon>Eukaryota</taxon>
        <taxon>Viridiplantae</taxon>
        <taxon>Streptophyta</taxon>
        <taxon>Embryophyta</taxon>
        <taxon>Tracheophyta</taxon>
        <taxon>Spermatophyta</taxon>
        <taxon>Magnoliopsida</taxon>
        <taxon>eudicotyledons</taxon>
        <taxon>Gunneridae</taxon>
        <taxon>Pentapetalae</taxon>
        <taxon>asterids</taxon>
        <taxon>lamiids</taxon>
        <taxon>Solanales</taxon>
        <taxon>Solanaceae</taxon>
        <taxon>Nicotianoideae</taxon>
        <taxon>Nicotianeae</taxon>
        <taxon>Nicotiana</taxon>
    </lineage>
</organism>
<evidence type="ECO:0000313" key="9">
    <source>
        <dbReference type="Proteomes" id="UP000187609"/>
    </source>
</evidence>
<evidence type="ECO:0000256" key="6">
    <source>
        <dbReference type="SAM" id="SignalP"/>
    </source>
</evidence>
<dbReference type="OMA" id="HEWGLMK"/>
<feature type="signal peptide" evidence="6">
    <location>
        <begin position="1"/>
        <end position="22"/>
    </location>
</feature>
<evidence type="ECO:0000259" key="7">
    <source>
        <dbReference type="Pfam" id="PF03016"/>
    </source>
</evidence>
<comment type="caution">
    <text evidence="8">The sequence shown here is derived from an EMBL/GenBank/DDBJ whole genome shotgun (WGS) entry which is preliminary data.</text>
</comment>
<dbReference type="SMR" id="A0A1J6KPZ8"/>
<dbReference type="PANTHER" id="PTHR11062">
    <property type="entry name" value="EXOSTOSIN HEPARAN SULFATE GLYCOSYLTRANSFERASE -RELATED"/>
    <property type="match status" value="1"/>
</dbReference>
<evidence type="ECO:0000256" key="3">
    <source>
        <dbReference type="ARBA" id="ARBA00022676"/>
    </source>
</evidence>
<dbReference type="InterPro" id="IPR004263">
    <property type="entry name" value="Exostosin"/>
</dbReference>
<name>A0A1J6KPZ8_NICAT</name>
<keyword evidence="5" id="KW-0333">Golgi apparatus</keyword>
<evidence type="ECO:0000256" key="4">
    <source>
        <dbReference type="ARBA" id="ARBA00022968"/>
    </source>
</evidence>
<accession>A0A1J6KPZ8</accession>
<evidence type="ECO:0000256" key="1">
    <source>
        <dbReference type="ARBA" id="ARBA00004323"/>
    </source>
</evidence>
<feature type="chain" id="PRO_5012385355" evidence="6">
    <location>
        <begin position="23"/>
        <end position="461"/>
    </location>
</feature>
<keyword evidence="6" id="KW-0732">Signal</keyword>
<dbReference type="AlphaFoldDB" id="A0A1J6KPZ8"/>
<feature type="domain" description="Exostosin GT47" evidence="7">
    <location>
        <begin position="127"/>
        <end position="405"/>
    </location>
</feature>
<dbReference type="Pfam" id="PF03016">
    <property type="entry name" value="Exostosin_GT47"/>
    <property type="match status" value="1"/>
</dbReference>
<dbReference type="OrthoDB" id="1924787at2759"/>
<dbReference type="PANTHER" id="PTHR11062:SF278">
    <property type="entry name" value="EXOSTOSIN GT47 DOMAIN-CONTAINING PROTEIN"/>
    <property type="match status" value="1"/>
</dbReference>
<evidence type="ECO:0000313" key="8">
    <source>
        <dbReference type="EMBL" id="OIT26912.1"/>
    </source>
</evidence>
<evidence type="ECO:0000256" key="5">
    <source>
        <dbReference type="ARBA" id="ARBA00023034"/>
    </source>
</evidence>
<dbReference type="Proteomes" id="UP000187609">
    <property type="component" value="Unassembled WGS sequence"/>
</dbReference>
<keyword evidence="3" id="KW-0328">Glycosyltransferase</keyword>
<dbReference type="KEGG" id="nau:109214685"/>
<dbReference type="EMBL" id="MJEQ01002615">
    <property type="protein sequence ID" value="OIT26912.1"/>
    <property type="molecule type" value="Genomic_DNA"/>
</dbReference>
<dbReference type="InterPro" id="IPR040911">
    <property type="entry name" value="Exostosin_GT47"/>
</dbReference>
<keyword evidence="9" id="KW-1185">Reference proteome</keyword>
<protein>
    <submittedName>
        <fullName evidence="8">Glycosyltransferase</fullName>
    </submittedName>
</protein>
<evidence type="ECO:0000256" key="2">
    <source>
        <dbReference type="ARBA" id="ARBA00010271"/>
    </source>
</evidence>